<keyword evidence="5 6" id="KW-0472">Membrane</keyword>
<gene>
    <name evidence="7" type="ORF">QSV35_19370</name>
</gene>
<feature type="transmembrane region" description="Helical" evidence="6">
    <location>
        <begin position="93"/>
        <end position="110"/>
    </location>
</feature>
<dbReference type="Pfam" id="PF07947">
    <property type="entry name" value="YhhN"/>
    <property type="match status" value="1"/>
</dbReference>
<feature type="transmembrane region" description="Helical" evidence="6">
    <location>
        <begin position="170"/>
        <end position="190"/>
    </location>
</feature>
<evidence type="ECO:0000256" key="4">
    <source>
        <dbReference type="ARBA" id="ARBA00022989"/>
    </source>
</evidence>
<sequence>MGRVSTSPRTRWWAFAPYAIVSLVHIGALAAYDDSLAAVTKFLLIPLLACAVFIVAAGWPKEKARVLAILGVGLAFSWIGDEAAVFFPFAPELPIMLGAFGIAHVMYIWLFNRHLAVRRLPVWTAIYLVWWAGMLAFLWPHLGSLTVAVVLYGLVLGGTAASAARCHPIVTVGGALFLASDTILAGRIFVPDMMPHWTSPMVMLTYCAGQGLIVAGTLVALRSRAVAPVAEVLATP</sequence>
<comment type="subcellular location">
    <subcellularLocation>
        <location evidence="1">Membrane</location>
        <topology evidence="1">Multi-pass membrane protein</topology>
    </subcellularLocation>
</comment>
<feature type="transmembrane region" description="Helical" evidence="6">
    <location>
        <begin position="66"/>
        <end position="87"/>
    </location>
</feature>
<accession>A0ABT7N4A4</accession>
<dbReference type="EMBL" id="JASXSZ010000009">
    <property type="protein sequence ID" value="MDL9981496.1"/>
    <property type="molecule type" value="Genomic_DNA"/>
</dbReference>
<evidence type="ECO:0000256" key="1">
    <source>
        <dbReference type="ARBA" id="ARBA00004141"/>
    </source>
</evidence>
<evidence type="ECO:0000313" key="8">
    <source>
        <dbReference type="Proteomes" id="UP001235064"/>
    </source>
</evidence>
<dbReference type="InterPro" id="IPR012506">
    <property type="entry name" value="TMEM86B-like"/>
</dbReference>
<dbReference type="PANTHER" id="PTHR31885:SF6">
    <property type="entry name" value="GH04784P"/>
    <property type="match status" value="1"/>
</dbReference>
<comment type="similarity">
    <text evidence="2">Belongs to the TMEM86 family.</text>
</comment>
<protein>
    <submittedName>
        <fullName evidence="7">Lysoplasmalogenase</fullName>
    </submittedName>
</protein>
<proteinExistence type="inferred from homology"/>
<evidence type="ECO:0000313" key="7">
    <source>
        <dbReference type="EMBL" id="MDL9981496.1"/>
    </source>
</evidence>
<evidence type="ECO:0000256" key="5">
    <source>
        <dbReference type="ARBA" id="ARBA00023136"/>
    </source>
</evidence>
<evidence type="ECO:0000256" key="6">
    <source>
        <dbReference type="SAM" id="Phobius"/>
    </source>
</evidence>
<feature type="transmembrane region" description="Helical" evidence="6">
    <location>
        <begin position="145"/>
        <end position="163"/>
    </location>
</feature>
<reference evidence="7 8" key="1">
    <citation type="submission" date="2023-06" db="EMBL/GenBank/DDBJ databases">
        <title>Microbacterium sp. nov., isolated from a waste landfill.</title>
        <authorList>
            <person name="Wen W."/>
        </authorList>
    </citation>
    <scope>NUCLEOTIDE SEQUENCE [LARGE SCALE GENOMIC DNA]</scope>
    <source>
        <strain evidence="7 8">ASV49</strain>
    </source>
</reference>
<feature type="transmembrane region" description="Helical" evidence="6">
    <location>
        <begin position="38"/>
        <end position="59"/>
    </location>
</feature>
<keyword evidence="4 6" id="KW-1133">Transmembrane helix</keyword>
<comment type="caution">
    <text evidence="7">The sequence shown here is derived from an EMBL/GenBank/DDBJ whole genome shotgun (WGS) entry which is preliminary data.</text>
</comment>
<feature type="transmembrane region" description="Helical" evidence="6">
    <location>
        <begin position="122"/>
        <end position="139"/>
    </location>
</feature>
<evidence type="ECO:0000256" key="3">
    <source>
        <dbReference type="ARBA" id="ARBA00022692"/>
    </source>
</evidence>
<evidence type="ECO:0000256" key="2">
    <source>
        <dbReference type="ARBA" id="ARBA00007375"/>
    </source>
</evidence>
<feature type="transmembrane region" description="Helical" evidence="6">
    <location>
        <begin position="202"/>
        <end position="221"/>
    </location>
</feature>
<name>A0ABT7N4A4_9MICO</name>
<dbReference type="PANTHER" id="PTHR31885">
    <property type="entry name" value="GH04784P"/>
    <property type="match status" value="1"/>
</dbReference>
<keyword evidence="8" id="KW-1185">Reference proteome</keyword>
<dbReference type="Proteomes" id="UP001235064">
    <property type="component" value="Unassembled WGS sequence"/>
</dbReference>
<keyword evidence="3 6" id="KW-0812">Transmembrane</keyword>
<organism evidence="7 8">
    <name type="scientific">Microbacterium candidum</name>
    <dbReference type="NCBI Taxonomy" id="3041922"/>
    <lineage>
        <taxon>Bacteria</taxon>
        <taxon>Bacillati</taxon>
        <taxon>Actinomycetota</taxon>
        <taxon>Actinomycetes</taxon>
        <taxon>Micrococcales</taxon>
        <taxon>Microbacteriaceae</taxon>
        <taxon>Microbacterium</taxon>
    </lineage>
</organism>
<feature type="transmembrane region" description="Helical" evidence="6">
    <location>
        <begin position="12"/>
        <end position="32"/>
    </location>
</feature>